<comment type="similarity">
    <text evidence="1">Belongs to the glycosyltransferase 2 family.</text>
</comment>
<dbReference type="CDD" id="cd00761">
    <property type="entry name" value="Glyco_tranf_GTA_type"/>
    <property type="match status" value="1"/>
</dbReference>
<evidence type="ECO:0000313" key="3">
    <source>
        <dbReference type="EMBL" id="CEE01098.1"/>
    </source>
</evidence>
<dbReference type="AlphaFoldDB" id="A0A090IXD0"/>
<keyword evidence="4" id="KW-1185">Reference proteome</keyword>
<gene>
    <name evidence="3" type="ORF">BT1A1_1266</name>
</gene>
<dbReference type="SUPFAM" id="SSF53448">
    <property type="entry name" value="Nucleotide-diphospho-sugar transferases"/>
    <property type="match status" value="1"/>
</dbReference>
<accession>A0A090IXD0</accession>
<dbReference type="Proteomes" id="UP000040576">
    <property type="component" value="Unassembled WGS sequence"/>
</dbReference>
<evidence type="ECO:0000259" key="2">
    <source>
        <dbReference type="Pfam" id="PF00535"/>
    </source>
</evidence>
<evidence type="ECO:0000256" key="1">
    <source>
        <dbReference type="ARBA" id="ARBA00006739"/>
    </source>
</evidence>
<dbReference type="EC" id="2.4.-.-" evidence="3"/>
<organism evidence="3 4">
    <name type="scientific">Caldibacillus thermoamylovorans</name>
    <dbReference type="NCBI Taxonomy" id="35841"/>
    <lineage>
        <taxon>Bacteria</taxon>
        <taxon>Bacillati</taxon>
        <taxon>Bacillota</taxon>
        <taxon>Bacilli</taxon>
        <taxon>Bacillales</taxon>
        <taxon>Bacillaceae</taxon>
        <taxon>Caldibacillus</taxon>
    </lineage>
</organism>
<sequence>MPKVSIIIPFYNCPYVSEAIASALNQTYQEREIIVVNDGSTRFTEKIQPYLEQIRYIEKSNGGTASALNAGIRLSEGEYIAWLSSDDYFLPDKLEKQLEWMIKNELKICFSSFYQMNEKSEIIGEPVTLYFQNNEQMERTLKRRNIFNGSTAITHKEIFQEIGYFDESLLYTHDYDFWLRVAQITSIGYLDVPTVLYRIHEGMGSKKYKPDIRKELQYIRNNSR</sequence>
<dbReference type="InterPro" id="IPR029044">
    <property type="entry name" value="Nucleotide-diphossugar_trans"/>
</dbReference>
<name>A0A090IXD0_9BACI</name>
<dbReference type="EMBL" id="CCRF01000040">
    <property type="protein sequence ID" value="CEE01098.1"/>
    <property type="molecule type" value="Genomic_DNA"/>
</dbReference>
<reference evidence="3 4" key="1">
    <citation type="submission" date="2014-07" db="EMBL/GenBank/DDBJ databases">
        <authorList>
            <person name="Wibberg Daniel"/>
        </authorList>
    </citation>
    <scope>NUCLEOTIDE SEQUENCE [LARGE SCALE GENOMIC DNA]</scope>
</reference>
<dbReference type="PANTHER" id="PTHR22916">
    <property type="entry name" value="GLYCOSYLTRANSFERASE"/>
    <property type="match status" value="1"/>
</dbReference>
<dbReference type="PANTHER" id="PTHR22916:SF3">
    <property type="entry name" value="UDP-GLCNAC:BETAGAL BETA-1,3-N-ACETYLGLUCOSAMINYLTRANSFERASE-LIKE PROTEIN 1"/>
    <property type="match status" value="1"/>
</dbReference>
<dbReference type="Pfam" id="PF00535">
    <property type="entry name" value="Glycos_transf_2"/>
    <property type="match status" value="1"/>
</dbReference>
<dbReference type="InterPro" id="IPR001173">
    <property type="entry name" value="Glyco_trans_2-like"/>
</dbReference>
<proteinExistence type="inferred from homology"/>
<feature type="domain" description="Glycosyltransferase 2-like" evidence="2">
    <location>
        <begin position="5"/>
        <end position="162"/>
    </location>
</feature>
<dbReference type="RefSeq" id="WP_034769189.1">
    <property type="nucleotide sequence ID" value="NZ_CCRF01000040.1"/>
</dbReference>
<keyword evidence="3" id="KW-0808">Transferase</keyword>
<dbReference type="Gene3D" id="3.90.550.10">
    <property type="entry name" value="Spore Coat Polysaccharide Biosynthesis Protein SpsA, Chain A"/>
    <property type="match status" value="1"/>
</dbReference>
<dbReference type="GO" id="GO:0016758">
    <property type="term" value="F:hexosyltransferase activity"/>
    <property type="evidence" value="ECO:0007669"/>
    <property type="project" value="UniProtKB-ARBA"/>
</dbReference>
<keyword evidence="3" id="KW-0328">Glycosyltransferase</keyword>
<evidence type="ECO:0000313" key="4">
    <source>
        <dbReference type="Proteomes" id="UP000040576"/>
    </source>
</evidence>
<protein>
    <submittedName>
        <fullName evidence="3">Glycosyl transferase, group 2 family protein</fullName>
        <ecNumber evidence="3">2.4.-.-</ecNumber>
    </submittedName>
</protein>